<feature type="transmembrane region" description="Helical" evidence="5">
    <location>
        <begin position="105"/>
        <end position="127"/>
    </location>
</feature>
<evidence type="ECO:0000256" key="1">
    <source>
        <dbReference type="ARBA" id="ARBA00004651"/>
    </source>
</evidence>
<feature type="transmembrane region" description="Helical" evidence="5">
    <location>
        <begin position="299"/>
        <end position="317"/>
    </location>
</feature>
<feature type="domain" description="Major facilitator superfamily (MFS) profile" evidence="6">
    <location>
        <begin position="12"/>
        <end position="414"/>
    </location>
</feature>
<evidence type="ECO:0000259" key="6">
    <source>
        <dbReference type="PROSITE" id="PS50850"/>
    </source>
</evidence>
<feature type="transmembrane region" description="Helical" evidence="5">
    <location>
        <begin position="390"/>
        <end position="413"/>
    </location>
</feature>
<dbReference type="InterPro" id="IPR036259">
    <property type="entry name" value="MFS_trans_sf"/>
</dbReference>
<feature type="transmembrane region" description="Helical" evidence="5">
    <location>
        <begin position="268"/>
        <end position="292"/>
    </location>
</feature>
<dbReference type="Proteomes" id="UP000216444">
    <property type="component" value="Unassembled WGS sequence"/>
</dbReference>
<feature type="transmembrane region" description="Helical" evidence="5">
    <location>
        <begin position="139"/>
        <end position="161"/>
    </location>
</feature>
<accession>A0A261FH86</accession>
<proteinExistence type="predicted"/>
<dbReference type="PANTHER" id="PTHR23508:SF10">
    <property type="entry name" value="CARBOXYLIC ACID TRANSPORTER PROTEIN HOMOLOG"/>
    <property type="match status" value="1"/>
</dbReference>
<evidence type="ECO:0000256" key="2">
    <source>
        <dbReference type="ARBA" id="ARBA00022692"/>
    </source>
</evidence>
<feature type="transmembrane region" description="Helical" evidence="5">
    <location>
        <begin position="80"/>
        <end position="99"/>
    </location>
</feature>
<dbReference type="PROSITE" id="PS50850">
    <property type="entry name" value="MFS"/>
    <property type="match status" value="1"/>
</dbReference>
<evidence type="ECO:0000256" key="3">
    <source>
        <dbReference type="ARBA" id="ARBA00022989"/>
    </source>
</evidence>
<dbReference type="EMBL" id="MWWV01000004">
    <property type="protein sequence ID" value="OZG58514.1"/>
    <property type="molecule type" value="Genomic_DNA"/>
</dbReference>
<evidence type="ECO:0000313" key="8">
    <source>
        <dbReference type="Proteomes" id="UP000216444"/>
    </source>
</evidence>
<dbReference type="GO" id="GO:0046943">
    <property type="term" value="F:carboxylic acid transmembrane transporter activity"/>
    <property type="evidence" value="ECO:0007669"/>
    <property type="project" value="TreeGrafter"/>
</dbReference>
<organism evidence="7 8">
    <name type="scientific">Bifidobacterium tissieri</name>
    <dbReference type="NCBI Taxonomy" id="1630162"/>
    <lineage>
        <taxon>Bacteria</taxon>
        <taxon>Bacillati</taxon>
        <taxon>Actinomycetota</taxon>
        <taxon>Actinomycetes</taxon>
        <taxon>Bifidobacteriales</taxon>
        <taxon>Bifidobacteriaceae</taxon>
        <taxon>Bifidobacterium</taxon>
    </lineage>
</organism>
<feature type="transmembrane region" description="Helical" evidence="5">
    <location>
        <begin position="21"/>
        <end position="41"/>
    </location>
</feature>
<dbReference type="AlphaFoldDB" id="A0A261FH86"/>
<sequence length="432" mass="46975">MTNTPVKLDPRYWKLSINASMASYLDAAILISAGIALPLWTERFSMNTWWVGALSTILTLSVAVGSFFGGRLSDRFGRVMVFNLDILFVVIGALVVAFAPNLAVLVAGIVIVGLASGADLPTSLAVISERVPERFQGKIISSTELFWLGGIVIPQGVGFLVAGIGYAGIYVMFGLIALIALITWLVRIAMPSFKVLEDELLAENAAENAAHGGNGDKAYPLSGLLGNKRFLVPLIFLTVYYLMWNLSANTWGSFQTYFMVTIGGRSQSYATAVGFIANVLAIITTYAVFVRFADTSKRYIVMIVGVTCGILSWVVSAFAGGQWMVFTICYVIYSITNTLHGEPIYKIWSQQLFPANARATATGFTYAIVRFLTAIFGFVTPSLMAYSPSLLLWILVGVLVLSLVTALCAMKFIRNHEIPDPRFNPKALNGTK</sequence>
<keyword evidence="3 5" id="KW-1133">Transmembrane helix</keyword>
<gene>
    <name evidence="7" type="ORF">BTIS_0883</name>
</gene>
<feature type="transmembrane region" description="Helical" evidence="5">
    <location>
        <begin position="361"/>
        <end position="384"/>
    </location>
</feature>
<protein>
    <submittedName>
        <fullName evidence="7">Major facilitator superfamily protein</fullName>
    </submittedName>
</protein>
<dbReference type="RefSeq" id="WP_094663020.1">
    <property type="nucleotide sequence ID" value="NZ_MWWV01000004.1"/>
</dbReference>
<evidence type="ECO:0000313" key="7">
    <source>
        <dbReference type="EMBL" id="OZG58514.1"/>
    </source>
</evidence>
<keyword evidence="8" id="KW-1185">Reference proteome</keyword>
<feature type="transmembrane region" description="Helical" evidence="5">
    <location>
        <begin position="230"/>
        <end position="248"/>
    </location>
</feature>
<evidence type="ECO:0000256" key="4">
    <source>
        <dbReference type="ARBA" id="ARBA00023136"/>
    </source>
</evidence>
<evidence type="ECO:0000256" key="5">
    <source>
        <dbReference type="SAM" id="Phobius"/>
    </source>
</evidence>
<keyword evidence="2 5" id="KW-0812">Transmembrane</keyword>
<dbReference type="Gene3D" id="1.20.1250.20">
    <property type="entry name" value="MFS general substrate transporter like domains"/>
    <property type="match status" value="2"/>
</dbReference>
<feature type="transmembrane region" description="Helical" evidence="5">
    <location>
        <begin position="47"/>
        <end position="68"/>
    </location>
</feature>
<dbReference type="Pfam" id="PF07690">
    <property type="entry name" value="MFS_1"/>
    <property type="match status" value="1"/>
</dbReference>
<dbReference type="InterPro" id="IPR020846">
    <property type="entry name" value="MFS_dom"/>
</dbReference>
<dbReference type="GO" id="GO:0005886">
    <property type="term" value="C:plasma membrane"/>
    <property type="evidence" value="ECO:0007669"/>
    <property type="project" value="UniProtKB-SubCell"/>
</dbReference>
<comment type="caution">
    <text evidence="7">The sequence shown here is derived from an EMBL/GenBank/DDBJ whole genome shotgun (WGS) entry which is preliminary data.</text>
</comment>
<dbReference type="SUPFAM" id="SSF103473">
    <property type="entry name" value="MFS general substrate transporter"/>
    <property type="match status" value="1"/>
</dbReference>
<name>A0A261FH86_9BIFI</name>
<feature type="transmembrane region" description="Helical" evidence="5">
    <location>
        <begin position="167"/>
        <end position="186"/>
    </location>
</feature>
<comment type="subcellular location">
    <subcellularLocation>
        <location evidence="1">Cell membrane</location>
        <topology evidence="1">Multi-pass membrane protein</topology>
    </subcellularLocation>
</comment>
<dbReference type="PANTHER" id="PTHR23508">
    <property type="entry name" value="CARBOXYLIC ACID TRANSPORTER PROTEIN HOMOLOG"/>
    <property type="match status" value="1"/>
</dbReference>
<dbReference type="InterPro" id="IPR011701">
    <property type="entry name" value="MFS"/>
</dbReference>
<keyword evidence="4 5" id="KW-0472">Membrane</keyword>
<reference evidence="7 8" key="1">
    <citation type="journal article" date="2017" name="BMC Genomics">
        <title>Comparative genomic and phylogenomic analyses of the Bifidobacteriaceae family.</title>
        <authorList>
            <person name="Lugli G.A."/>
            <person name="Milani C."/>
            <person name="Turroni F."/>
            <person name="Duranti S."/>
            <person name="Mancabelli L."/>
            <person name="Mangifesta M."/>
            <person name="Ferrario C."/>
            <person name="Modesto M."/>
            <person name="Mattarelli P."/>
            <person name="Jiri K."/>
            <person name="van Sinderen D."/>
            <person name="Ventura M."/>
        </authorList>
    </citation>
    <scope>NUCLEOTIDE SEQUENCE [LARGE SCALE GENOMIC DNA]</scope>
    <source>
        <strain evidence="7 8">DSM 100201</strain>
    </source>
</reference>
<feature type="transmembrane region" description="Helical" evidence="5">
    <location>
        <begin position="323"/>
        <end position="340"/>
    </location>
</feature>